<organism evidence="1 2">
    <name type="scientific">Sinorhizobium medicae</name>
    <dbReference type="NCBI Taxonomy" id="110321"/>
    <lineage>
        <taxon>Bacteria</taxon>
        <taxon>Pseudomonadati</taxon>
        <taxon>Pseudomonadota</taxon>
        <taxon>Alphaproteobacteria</taxon>
        <taxon>Hyphomicrobiales</taxon>
        <taxon>Rhizobiaceae</taxon>
        <taxon>Sinorhizobium/Ensifer group</taxon>
        <taxon>Sinorhizobium</taxon>
    </lineage>
</organism>
<name>A0ABX4TJA1_9HYPH</name>
<dbReference type="Proteomes" id="UP001190825">
    <property type="component" value="Unassembled WGS sequence"/>
</dbReference>
<proteinExistence type="predicted"/>
<dbReference type="EMBL" id="NBUC01000100">
    <property type="protein sequence ID" value="PLU00980.1"/>
    <property type="molecule type" value="Genomic_DNA"/>
</dbReference>
<sequence>MKQRRSAQRLAVDAIQRTQSIAHSIRRTETFENDANEFTCLPVTKTMLSRLLLRMDTAIGFSRLL</sequence>
<accession>A0ABX4TJA1</accession>
<evidence type="ECO:0000313" key="1">
    <source>
        <dbReference type="EMBL" id="PLU00980.1"/>
    </source>
</evidence>
<comment type="caution">
    <text evidence="1">The sequence shown here is derived from an EMBL/GenBank/DDBJ whole genome shotgun (WGS) entry which is preliminary data.</text>
</comment>
<protein>
    <submittedName>
        <fullName evidence="1">Uncharacterized protein</fullName>
    </submittedName>
</protein>
<evidence type="ECO:0000313" key="2">
    <source>
        <dbReference type="Proteomes" id="UP001190825"/>
    </source>
</evidence>
<reference evidence="1 2" key="1">
    <citation type="journal article" date="2018" name="FEMS Microbiol. Ecol.">
        <title>Co-invading symbiotic mutualists of Medicago polymorpha retain high ancestral diversity and contain diverse accessory genomes.</title>
        <authorList>
            <person name="Porter S.S."/>
            <person name="Faber-Hammond J.J."/>
            <person name="Friesen M.L."/>
        </authorList>
    </citation>
    <scope>NUCLEOTIDE SEQUENCE [LARGE SCALE GENOMIC DNA]</scope>
    <source>
        <strain evidence="1 2">Str16</strain>
    </source>
</reference>
<keyword evidence="2" id="KW-1185">Reference proteome</keyword>
<gene>
    <name evidence="1" type="ORF">BMJ33_19980</name>
</gene>